<dbReference type="PIRSF" id="PIRSF000390">
    <property type="entry name" value="PLP_StrS"/>
    <property type="match status" value="1"/>
</dbReference>
<keyword evidence="4" id="KW-1185">Reference proteome</keyword>
<dbReference type="GO" id="GO:0008483">
    <property type="term" value="F:transaminase activity"/>
    <property type="evidence" value="ECO:0007669"/>
    <property type="project" value="UniProtKB-KW"/>
</dbReference>
<dbReference type="EMBL" id="JBHZPZ010000021">
    <property type="protein sequence ID" value="MFE3869287.1"/>
    <property type="molecule type" value="Genomic_DNA"/>
</dbReference>
<proteinExistence type="inferred from homology"/>
<dbReference type="InterPro" id="IPR015422">
    <property type="entry name" value="PyrdxlP-dep_Trfase_small"/>
</dbReference>
<evidence type="ECO:0000256" key="1">
    <source>
        <dbReference type="ARBA" id="ARBA00037999"/>
    </source>
</evidence>
<organism evidence="3 4">
    <name type="scientific">Flavobacterium xylosi</name>
    <dbReference type="NCBI Taxonomy" id="3230415"/>
    <lineage>
        <taxon>Bacteria</taxon>
        <taxon>Pseudomonadati</taxon>
        <taxon>Bacteroidota</taxon>
        <taxon>Flavobacteriia</taxon>
        <taxon>Flavobacteriales</taxon>
        <taxon>Flavobacteriaceae</taxon>
        <taxon>Flavobacterium</taxon>
    </lineage>
</organism>
<dbReference type="PANTHER" id="PTHR30244:SF34">
    <property type="entry name" value="DTDP-4-AMINO-4,6-DIDEOXYGALACTOSE TRANSAMINASE"/>
    <property type="match status" value="1"/>
</dbReference>
<evidence type="ECO:0000313" key="4">
    <source>
        <dbReference type="Proteomes" id="UP001600109"/>
    </source>
</evidence>
<accession>A0ABW6HZ35</accession>
<keyword evidence="3" id="KW-0808">Transferase</keyword>
<evidence type="ECO:0000256" key="2">
    <source>
        <dbReference type="RuleBase" id="RU004508"/>
    </source>
</evidence>
<comment type="similarity">
    <text evidence="1 2">Belongs to the DegT/DnrJ/EryC1 family.</text>
</comment>
<dbReference type="SUPFAM" id="SSF53383">
    <property type="entry name" value="PLP-dependent transferases"/>
    <property type="match status" value="1"/>
</dbReference>
<sequence length="354" mass="39570">MIPIYKPYMPQNISDDITEILYSGQLGYGKYGRKFESQLQSFIGCEYVLSVSSYNIAMQIVLSTLGLQFGDEVIASPVSCLASNQPFAVKGLKVVWADVNPENGSMCPDDVKSKITINTKAIFHNHFCGYLGNIDQINELGKSYGIPVVDDGIEAFGSEYKGNKLGNVGTDVTVFSFQTVRLPNTIDGGAIVYKDKKLYKKALLIRDYGIDRTIFRTPNGEINPDCDIKLEGYAGLMSDLNSYIGTRQMDDIESLLVVQKNNAVIWNCKFTNIDTINSLKMTSDSTPNYWVYGTLCKNKTQAIKDFKESGFYSTGVHINNNVYTVFDNKVSLQGVNEFMNHFVAIPCGWWFENK</sequence>
<reference evidence="3 4" key="1">
    <citation type="submission" date="2024-06" db="EMBL/GenBank/DDBJ databases">
        <title>Flavobacterium spp. isolated from glacier.</title>
        <authorList>
            <person name="Han D."/>
        </authorList>
    </citation>
    <scope>NUCLEOTIDE SEQUENCE [LARGE SCALE GENOMIC DNA]</scope>
    <source>
        <strain evidence="3 4">LS2P90</strain>
    </source>
</reference>
<dbReference type="PANTHER" id="PTHR30244">
    <property type="entry name" value="TRANSAMINASE"/>
    <property type="match status" value="1"/>
</dbReference>
<evidence type="ECO:0000313" key="3">
    <source>
        <dbReference type="EMBL" id="MFE3869287.1"/>
    </source>
</evidence>
<dbReference type="Gene3D" id="3.40.640.10">
    <property type="entry name" value="Type I PLP-dependent aspartate aminotransferase-like (Major domain)"/>
    <property type="match status" value="1"/>
</dbReference>
<dbReference type="InterPro" id="IPR015421">
    <property type="entry name" value="PyrdxlP-dep_Trfase_major"/>
</dbReference>
<dbReference type="InterPro" id="IPR000653">
    <property type="entry name" value="DegT/StrS_aminotransferase"/>
</dbReference>
<comment type="caution">
    <text evidence="3">The sequence shown here is derived from an EMBL/GenBank/DDBJ whole genome shotgun (WGS) entry which is preliminary data.</text>
</comment>
<dbReference type="InterPro" id="IPR015424">
    <property type="entry name" value="PyrdxlP-dep_Trfase"/>
</dbReference>
<gene>
    <name evidence="3" type="ORF">ACFX5E_14580</name>
</gene>
<dbReference type="Proteomes" id="UP001600109">
    <property type="component" value="Unassembled WGS sequence"/>
</dbReference>
<dbReference type="Gene3D" id="3.90.1150.10">
    <property type="entry name" value="Aspartate Aminotransferase, domain 1"/>
    <property type="match status" value="1"/>
</dbReference>
<dbReference type="RefSeq" id="WP_379855894.1">
    <property type="nucleotide sequence ID" value="NZ_JBHZPZ010000021.1"/>
</dbReference>
<name>A0ABW6HZ35_9FLAO</name>
<keyword evidence="2" id="KW-0663">Pyridoxal phosphate</keyword>
<protein>
    <submittedName>
        <fullName evidence="3">DegT/DnrJ/EryC1/StrS family aminotransferase</fullName>
    </submittedName>
</protein>
<dbReference type="Pfam" id="PF01041">
    <property type="entry name" value="DegT_DnrJ_EryC1"/>
    <property type="match status" value="1"/>
</dbReference>
<keyword evidence="3" id="KW-0032">Aminotransferase</keyword>